<dbReference type="InterPro" id="IPR010432">
    <property type="entry name" value="RDD"/>
</dbReference>
<dbReference type="AlphaFoldDB" id="A0A1H6BNZ9"/>
<evidence type="ECO:0000256" key="6">
    <source>
        <dbReference type="SAM" id="MobiDB-lite"/>
    </source>
</evidence>
<reference evidence="9 10" key="1">
    <citation type="submission" date="2016-10" db="EMBL/GenBank/DDBJ databases">
        <authorList>
            <person name="de Groot N.N."/>
        </authorList>
    </citation>
    <scope>NUCLEOTIDE SEQUENCE [LARGE SCALE GENOMIC DNA]</scope>
    <source>
        <strain evidence="9 10">CGMCC 4.2023</strain>
    </source>
</reference>
<evidence type="ECO:0000256" key="2">
    <source>
        <dbReference type="ARBA" id="ARBA00022475"/>
    </source>
</evidence>
<dbReference type="OrthoDB" id="9793824at2"/>
<gene>
    <name evidence="9" type="ORF">SAMN05216223_10781</name>
</gene>
<evidence type="ECO:0000256" key="1">
    <source>
        <dbReference type="ARBA" id="ARBA00004651"/>
    </source>
</evidence>
<keyword evidence="5 7" id="KW-0472">Membrane</keyword>
<evidence type="ECO:0000256" key="5">
    <source>
        <dbReference type="ARBA" id="ARBA00023136"/>
    </source>
</evidence>
<sequence length="232" mass="24658">MSQPPGPADPYGPPPPQPYGPPPSGAQPPYGPGPYPQGGPQPPHPQAYGAGPGYQAGPYGYPPAGNLPQGMPPTASWGARLGALLLDTLMFNLIPSGLFFAGYGRFVGKVLDAWQTCDDHNIDRADCTTPHIPASSVLLMVIGSVLSLAAFLFLCYREGSTGQTPGKRIVGIRLLREADGSALGFGLAFGRRILHGLDALPCCLGYLWPLWDEKRQTWADKMVHTVVVRDDA</sequence>
<name>A0A1H6BNZ9_9ACTN</name>
<feature type="transmembrane region" description="Helical" evidence="7">
    <location>
        <begin position="137"/>
        <end position="156"/>
    </location>
</feature>
<evidence type="ECO:0000259" key="8">
    <source>
        <dbReference type="Pfam" id="PF06271"/>
    </source>
</evidence>
<proteinExistence type="predicted"/>
<keyword evidence="3 7" id="KW-0812">Transmembrane</keyword>
<dbReference type="InterPro" id="IPR051791">
    <property type="entry name" value="Pra-immunoreactive"/>
</dbReference>
<dbReference type="GO" id="GO:0005886">
    <property type="term" value="C:plasma membrane"/>
    <property type="evidence" value="ECO:0007669"/>
    <property type="project" value="UniProtKB-SubCell"/>
</dbReference>
<feature type="region of interest" description="Disordered" evidence="6">
    <location>
        <begin position="1"/>
        <end position="53"/>
    </location>
</feature>
<accession>A0A1H6BNZ9</accession>
<dbReference type="Proteomes" id="UP000236754">
    <property type="component" value="Unassembled WGS sequence"/>
</dbReference>
<keyword evidence="10" id="KW-1185">Reference proteome</keyword>
<keyword evidence="2" id="KW-1003">Cell membrane</keyword>
<protein>
    <submittedName>
        <fullName evidence="9">RDD family protein</fullName>
    </submittedName>
</protein>
<feature type="domain" description="RDD" evidence="8">
    <location>
        <begin position="74"/>
        <end position="222"/>
    </location>
</feature>
<evidence type="ECO:0000313" key="10">
    <source>
        <dbReference type="Proteomes" id="UP000236754"/>
    </source>
</evidence>
<dbReference type="EMBL" id="FNVU01000007">
    <property type="protein sequence ID" value="SEG62411.1"/>
    <property type="molecule type" value="Genomic_DNA"/>
</dbReference>
<dbReference type="RefSeq" id="WP_103886823.1">
    <property type="nucleotide sequence ID" value="NZ_FNVU01000007.1"/>
</dbReference>
<dbReference type="PANTHER" id="PTHR36115">
    <property type="entry name" value="PROLINE-RICH ANTIGEN HOMOLOG-RELATED"/>
    <property type="match status" value="1"/>
</dbReference>
<evidence type="ECO:0000256" key="3">
    <source>
        <dbReference type="ARBA" id="ARBA00022692"/>
    </source>
</evidence>
<keyword evidence="4 7" id="KW-1133">Transmembrane helix</keyword>
<organism evidence="9 10">
    <name type="scientific">Actinacidiphila yanglinensis</name>
    <dbReference type="NCBI Taxonomy" id="310779"/>
    <lineage>
        <taxon>Bacteria</taxon>
        <taxon>Bacillati</taxon>
        <taxon>Actinomycetota</taxon>
        <taxon>Actinomycetes</taxon>
        <taxon>Kitasatosporales</taxon>
        <taxon>Streptomycetaceae</taxon>
        <taxon>Actinacidiphila</taxon>
    </lineage>
</organism>
<evidence type="ECO:0000256" key="4">
    <source>
        <dbReference type="ARBA" id="ARBA00022989"/>
    </source>
</evidence>
<comment type="subcellular location">
    <subcellularLocation>
        <location evidence="1">Cell membrane</location>
        <topology evidence="1">Multi-pass membrane protein</topology>
    </subcellularLocation>
</comment>
<evidence type="ECO:0000313" key="9">
    <source>
        <dbReference type="EMBL" id="SEG62411.1"/>
    </source>
</evidence>
<evidence type="ECO:0000256" key="7">
    <source>
        <dbReference type="SAM" id="Phobius"/>
    </source>
</evidence>
<dbReference type="PANTHER" id="PTHR36115:SF6">
    <property type="entry name" value="PROLINE-RICH ANTIGEN HOMOLOG"/>
    <property type="match status" value="1"/>
</dbReference>
<feature type="compositionally biased region" description="Pro residues" evidence="6">
    <location>
        <begin position="1"/>
        <end position="45"/>
    </location>
</feature>
<dbReference type="SUPFAM" id="SSF81995">
    <property type="entry name" value="beta-sandwich domain of Sec23/24"/>
    <property type="match status" value="1"/>
</dbReference>
<dbReference type="Pfam" id="PF06271">
    <property type="entry name" value="RDD"/>
    <property type="match status" value="1"/>
</dbReference>